<dbReference type="Gene3D" id="3.40.50.150">
    <property type="entry name" value="Vaccinia Virus protein VP39"/>
    <property type="match status" value="1"/>
</dbReference>
<protein>
    <submittedName>
        <fullName evidence="3">Methyltransferase, putative</fullName>
    </submittedName>
</protein>
<dbReference type="OrthoDB" id="10027013at2759"/>
<dbReference type="InterPro" id="IPR051052">
    <property type="entry name" value="Diverse_substrate_MTase"/>
</dbReference>
<accession>A0A0S4IST5</accession>
<organism evidence="3 4">
    <name type="scientific">Bodo saltans</name>
    <name type="common">Flagellated protozoan</name>
    <dbReference type="NCBI Taxonomy" id="75058"/>
    <lineage>
        <taxon>Eukaryota</taxon>
        <taxon>Discoba</taxon>
        <taxon>Euglenozoa</taxon>
        <taxon>Kinetoplastea</taxon>
        <taxon>Metakinetoplastina</taxon>
        <taxon>Eubodonida</taxon>
        <taxon>Bodonidae</taxon>
        <taxon>Bodo</taxon>
    </lineage>
</organism>
<dbReference type="OMA" id="GPYWPAE"/>
<dbReference type="SUPFAM" id="SSF53335">
    <property type="entry name" value="S-adenosyl-L-methionine-dependent methyltransferases"/>
    <property type="match status" value="1"/>
</dbReference>
<evidence type="ECO:0000313" key="4">
    <source>
        <dbReference type="Proteomes" id="UP000051952"/>
    </source>
</evidence>
<proteinExistence type="predicted"/>
<evidence type="ECO:0000313" key="3">
    <source>
        <dbReference type="EMBL" id="CUE92207.1"/>
    </source>
</evidence>
<dbReference type="Pfam" id="PF13489">
    <property type="entry name" value="Methyltransf_23"/>
    <property type="match status" value="1"/>
</dbReference>
<dbReference type="VEuPathDB" id="TriTrypDB:BSAL_57430"/>
<gene>
    <name evidence="3" type="ORF">BSAL_57430</name>
</gene>
<dbReference type="Proteomes" id="UP000051952">
    <property type="component" value="Unassembled WGS sequence"/>
</dbReference>
<evidence type="ECO:0000256" key="1">
    <source>
        <dbReference type="ARBA" id="ARBA00022603"/>
    </source>
</evidence>
<dbReference type="PANTHER" id="PTHR44942">
    <property type="entry name" value="METHYLTRANSF_11 DOMAIN-CONTAINING PROTEIN"/>
    <property type="match status" value="1"/>
</dbReference>
<keyword evidence="2 3" id="KW-0808">Transferase</keyword>
<dbReference type="InterPro" id="IPR029063">
    <property type="entry name" value="SAM-dependent_MTases_sf"/>
</dbReference>
<dbReference type="PANTHER" id="PTHR44942:SF4">
    <property type="entry name" value="METHYLTRANSFERASE TYPE 11 DOMAIN-CONTAINING PROTEIN"/>
    <property type="match status" value="1"/>
</dbReference>
<dbReference type="GO" id="GO:0008168">
    <property type="term" value="F:methyltransferase activity"/>
    <property type="evidence" value="ECO:0007669"/>
    <property type="project" value="UniProtKB-KW"/>
</dbReference>
<dbReference type="AlphaFoldDB" id="A0A0S4IST5"/>
<name>A0A0S4IST5_BODSA</name>
<keyword evidence="1 3" id="KW-0489">Methyltransferase</keyword>
<sequence>MSHWTSNAISAAYAAFRPSYPAALFSAVAKRCKQHDLCIDVGCGNGQATTSLLSEFRQVIGIDPSSTQVAHAPAHERSRYVVGGAEEFANVVFSGEHTAAAGSGGERFHKADCVTVAQAIHWFHMPTFMSQVDLALKQQPGAVLAFWSYPLCTITSHPKIDALLKEMDAMLMRDGYWPAERKHVDDHYAQIWVPEYFPEDKWTREVEVFPVVKSMGLDQFVAYLSTMSGVSRYQQQNKEADLLADFRAAALRSVVSEVVDDETTSATPQSLQTPPSADVMLEVVYNMETYFAIRK</sequence>
<dbReference type="EMBL" id="CYKH01000212">
    <property type="protein sequence ID" value="CUE92207.1"/>
    <property type="molecule type" value="Genomic_DNA"/>
</dbReference>
<dbReference type="GO" id="GO:0032259">
    <property type="term" value="P:methylation"/>
    <property type="evidence" value="ECO:0007669"/>
    <property type="project" value="UniProtKB-KW"/>
</dbReference>
<dbReference type="CDD" id="cd02440">
    <property type="entry name" value="AdoMet_MTases"/>
    <property type="match status" value="1"/>
</dbReference>
<evidence type="ECO:0000256" key="2">
    <source>
        <dbReference type="ARBA" id="ARBA00022679"/>
    </source>
</evidence>
<reference evidence="4" key="1">
    <citation type="submission" date="2015-09" db="EMBL/GenBank/DDBJ databases">
        <authorList>
            <consortium name="Pathogen Informatics"/>
        </authorList>
    </citation>
    <scope>NUCLEOTIDE SEQUENCE [LARGE SCALE GENOMIC DNA]</scope>
    <source>
        <strain evidence="4">Lake Konstanz</strain>
    </source>
</reference>
<keyword evidence="4" id="KW-1185">Reference proteome</keyword>